<dbReference type="RefSeq" id="XP_012192089.1">
    <property type="nucleotide sequence ID" value="XM_012336699.1"/>
</dbReference>
<dbReference type="GO" id="GO:0009423">
    <property type="term" value="P:chorismate biosynthetic process"/>
    <property type="evidence" value="ECO:0007669"/>
    <property type="project" value="UniProtKB-UniPathway"/>
</dbReference>
<dbReference type="InterPro" id="IPR022893">
    <property type="entry name" value="Shikimate_DH_fam"/>
</dbReference>
<feature type="domain" description="Quinate/shikimate 5-dehydrogenase/glutamyl-tRNA reductase" evidence="1">
    <location>
        <begin position="257"/>
        <end position="337"/>
    </location>
</feature>
<accession>R9PB88</accession>
<proteinExistence type="predicted"/>
<sequence length="454" mass="49075">MQPGVVVRRQARAGIRRSVQVRCRACHTGQGLRLASEFGDPASLKSINAGRLLVHIHCSGERRPNSDYEAGSKVVQNAESETNPAIKAIKGMVSWSSLLFLNITSICSPSTIAISKMGSIPAQDEGAPPSIQDAGQLYLVGTGVSHAMAPVIHNSVAQQIGSKWHFSNLDVQTKEEALKYIRRADFKGCVPTMPLKIQLLDAVDEVDRAAQAIGAINNIYQRDGQLLGANTDWIGILRPLQKEMARQGVQISAQGASGWQGLIVGAGGASRAAAYALTKLGCQTIFIINRDDDEVKALVRDVQKGFTSVSMQVPTIEHLRTVEEAQRVVSQATGTTQPPSLLAVSCVPDLEPKSEAEKRASAVLETVLTGTKGILLEMAYKPRITRTFLSAQTHGWRVIEGIHVIAEQVQTVWRLFSGIELTDGQARTAQQELWKQAATRDELNANGIPEPLSV</sequence>
<dbReference type="Pfam" id="PF08501">
    <property type="entry name" value="Shikimate_dh_N"/>
    <property type="match status" value="1"/>
</dbReference>
<dbReference type="InterPro" id="IPR036291">
    <property type="entry name" value="NAD(P)-bd_dom_sf"/>
</dbReference>
<dbReference type="PANTHER" id="PTHR21089">
    <property type="entry name" value="SHIKIMATE DEHYDROGENASE"/>
    <property type="match status" value="1"/>
</dbReference>
<name>R9PB88_PSEHS</name>
<dbReference type="SUPFAM" id="SSF53223">
    <property type="entry name" value="Aminoacid dehydrogenase-like, N-terminal domain"/>
    <property type="match status" value="1"/>
</dbReference>
<dbReference type="InterPro" id="IPR013708">
    <property type="entry name" value="Shikimate_DH-bd_N"/>
</dbReference>
<dbReference type="Gene3D" id="3.40.50.720">
    <property type="entry name" value="NAD(P)-binding Rossmann-like Domain"/>
    <property type="match status" value="1"/>
</dbReference>
<keyword evidence="4" id="KW-1185">Reference proteome</keyword>
<organism evidence="3 4">
    <name type="scientific">Pseudozyma hubeiensis (strain SY62)</name>
    <name type="common">Yeast</name>
    <dbReference type="NCBI Taxonomy" id="1305764"/>
    <lineage>
        <taxon>Eukaryota</taxon>
        <taxon>Fungi</taxon>
        <taxon>Dikarya</taxon>
        <taxon>Basidiomycota</taxon>
        <taxon>Ustilaginomycotina</taxon>
        <taxon>Ustilaginomycetes</taxon>
        <taxon>Ustilaginales</taxon>
        <taxon>Ustilaginaceae</taxon>
        <taxon>Pseudozyma</taxon>
    </lineage>
</organism>
<feature type="domain" description="Shikimate dehydrogenase substrate binding N-terminal" evidence="2">
    <location>
        <begin position="139"/>
        <end position="219"/>
    </location>
</feature>
<dbReference type="SUPFAM" id="SSF51735">
    <property type="entry name" value="NAD(P)-binding Rossmann-fold domains"/>
    <property type="match status" value="1"/>
</dbReference>
<evidence type="ECO:0000313" key="3">
    <source>
        <dbReference type="EMBL" id="GAC98502.1"/>
    </source>
</evidence>
<dbReference type="HOGENOM" id="CLU_044063_1_0_1"/>
<evidence type="ECO:0000259" key="2">
    <source>
        <dbReference type="Pfam" id="PF08501"/>
    </source>
</evidence>
<dbReference type="PANTHER" id="PTHR21089:SF26">
    <property type="entry name" value="AROM POLYPEPTIDE, PUTATIVE-RELATED"/>
    <property type="match status" value="1"/>
</dbReference>
<dbReference type="Pfam" id="PF01488">
    <property type="entry name" value="Shikimate_DH"/>
    <property type="match status" value="1"/>
</dbReference>
<evidence type="ECO:0000259" key="1">
    <source>
        <dbReference type="Pfam" id="PF01488"/>
    </source>
</evidence>
<dbReference type="OrthoDB" id="204377at2759"/>
<dbReference type="Proteomes" id="UP000014071">
    <property type="component" value="Unassembled WGS sequence"/>
</dbReference>
<evidence type="ECO:0000313" key="4">
    <source>
        <dbReference type="Proteomes" id="UP000014071"/>
    </source>
</evidence>
<dbReference type="InterPro" id="IPR046346">
    <property type="entry name" value="Aminoacid_DH-like_N_sf"/>
</dbReference>
<dbReference type="eggNOG" id="KOG0692">
    <property type="taxonomic scope" value="Eukaryota"/>
</dbReference>
<dbReference type="Gene3D" id="3.40.50.10860">
    <property type="entry name" value="Leucine Dehydrogenase, chain A, domain 1"/>
    <property type="match status" value="1"/>
</dbReference>
<evidence type="ECO:0008006" key="5">
    <source>
        <dbReference type="Google" id="ProtNLM"/>
    </source>
</evidence>
<dbReference type="STRING" id="1305764.R9PB88"/>
<protein>
    <recommendedName>
        <fullName evidence="5">Shikimate dehydrogenase substrate binding N-terminal domain-containing protein</fullName>
    </recommendedName>
</protein>
<dbReference type="InterPro" id="IPR006151">
    <property type="entry name" value="Shikm_DH/Glu-tRNA_Rdtase"/>
</dbReference>
<dbReference type="GO" id="GO:0019632">
    <property type="term" value="P:shikimate metabolic process"/>
    <property type="evidence" value="ECO:0007669"/>
    <property type="project" value="TreeGrafter"/>
</dbReference>
<dbReference type="GO" id="GO:0004764">
    <property type="term" value="F:shikimate 3-dehydrogenase (NADP+) activity"/>
    <property type="evidence" value="ECO:0007669"/>
    <property type="project" value="InterPro"/>
</dbReference>
<dbReference type="GeneID" id="24111368"/>
<dbReference type="AlphaFoldDB" id="R9PB88"/>
<dbReference type="EMBL" id="DF238821">
    <property type="protein sequence ID" value="GAC98502.1"/>
    <property type="molecule type" value="Genomic_DNA"/>
</dbReference>
<dbReference type="UniPathway" id="UPA00053">
    <property type="reaction ID" value="UER00087"/>
</dbReference>
<reference evidence="4" key="1">
    <citation type="journal article" date="2013" name="Genome Announc.">
        <title>Draft genome sequence of the basidiomycetous yeast-like fungus Pseudozyma hubeiensis SY62, which produces an abundant amount of the biosurfactant mannosylerythritol lipids.</title>
        <authorList>
            <person name="Konishi M."/>
            <person name="Hatada Y."/>
            <person name="Horiuchi J."/>
        </authorList>
    </citation>
    <scope>NUCLEOTIDE SEQUENCE [LARGE SCALE GENOMIC DNA]</scope>
    <source>
        <strain evidence="4">SY62</strain>
    </source>
</reference>
<gene>
    <name evidence="3" type="ORF">PHSY_006096</name>
</gene>